<dbReference type="SMART" id="SM00411">
    <property type="entry name" value="BHL"/>
    <property type="match status" value="1"/>
</dbReference>
<dbReference type="InterPro" id="IPR010992">
    <property type="entry name" value="IHF-like_DNA-bd_dom_sf"/>
</dbReference>
<evidence type="ECO:0000256" key="2">
    <source>
        <dbReference type="ARBA" id="ARBA00010529"/>
    </source>
</evidence>
<dbReference type="GO" id="GO:0030527">
    <property type="term" value="F:structural constituent of chromatin"/>
    <property type="evidence" value="ECO:0007669"/>
    <property type="project" value="InterPro"/>
</dbReference>
<protein>
    <recommendedName>
        <fullName evidence="6">DNA-binding protein HU-beta</fullName>
    </recommendedName>
    <alternativeName>
        <fullName evidence="7">HU-1</fullName>
    </alternativeName>
    <alternativeName>
        <fullName evidence="8">NS1</fullName>
    </alternativeName>
</protein>
<dbReference type="InterPro" id="IPR020816">
    <property type="entry name" value="Histone-like_DNA-bd_CS"/>
</dbReference>
<dbReference type="GO" id="GO:0042802">
    <property type="term" value="F:identical protein binding"/>
    <property type="evidence" value="ECO:0007669"/>
    <property type="project" value="UniProtKB-ARBA"/>
</dbReference>
<dbReference type="GO" id="GO:0006351">
    <property type="term" value="P:DNA-templated transcription"/>
    <property type="evidence" value="ECO:0007669"/>
    <property type="project" value="UniProtKB-ARBA"/>
</dbReference>
<name>A0A377NBT3_9GAMM</name>
<keyword evidence="5" id="KW-0238">DNA-binding</keyword>
<dbReference type="GO" id="GO:1990103">
    <property type="term" value="C:DnaA-HU complex"/>
    <property type="evidence" value="ECO:0007669"/>
    <property type="project" value="UniProtKB-ARBA"/>
</dbReference>
<evidence type="ECO:0000313" key="11">
    <source>
        <dbReference type="Proteomes" id="UP000254304"/>
    </source>
</evidence>
<dbReference type="AlphaFoldDB" id="A0A377NBT3"/>
<dbReference type="PRINTS" id="PR01727">
    <property type="entry name" value="DNABINDINGHU"/>
</dbReference>
<evidence type="ECO:0000256" key="5">
    <source>
        <dbReference type="ARBA" id="ARBA00023125"/>
    </source>
</evidence>
<dbReference type="Gene3D" id="4.10.520.10">
    <property type="entry name" value="IHF-like DNA-binding proteins"/>
    <property type="match status" value="1"/>
</dbReference>
<dbReference type="SUPFAM" id="SSF47729">
    <property type="entry name" value="IHF-like DNA-binding proteins"/>
    <property type="match status" value="1"/>
</dbReference>
<dbReference type="FunFam" id="4.10.520.10:FF:000001">
    <property type="entry name" value="DNA-binding protein HU"/>
    <property type="match status" value="1"/>
</dbReference>
<dbReference type="EMBL" id="UGGO01000001">
    <property type="protein sequence ID" value="STQ43426.1"/>
    <property type="molecule type" value="Genomic_DNA"/>
</dbReference>
<keyword evidence="4" id="KW-0226">DNA condensation</keyword>
<evidence type="ECO:0000256" key="9">
    <source>
        <dbReference type="RuleBase" id="RU003939"/>
    </source>
</evidence>
<sequence length="102" mass="10604">MTIEFQEGMNRVNKSQLIDKIAAGADISKAAAGRVLDAVLGSVTETLKSGEEVALVGFGTFSVRERSARTGRNPQTGKEISIAAAKVPGFRAGKALKDAVNG</sequence>
<dbReference type="GO" id="GO:0005829">
    <property type="term" value="C:cytosol"/>
    <property type="evidence" value="ECO:0007669"/>
    <property type="project" value="TreeGrafter"/>
</dbReference>
<evidence type="ECO:0000313" key="10">
    <source>
        <dbReference type="EMBL" id="STQ43426.1"/>
    </source>
</evidence>
<dbReference type="GO" id="GO:0030261">
    <property type="term" value="P:chromosome condensation"/>
    <property type="evidence" value="ECO:0007669"/>
    <property type="project" value="UniProtKB-KW"/>
</dbReference>
<dbReference type="PANTHER" id="PTHR33175">
    <property type="entry name" value="DNA-BINDING PROTEIN HU"/>
    <property type="match status" value="1"/>
</dbReference>
<evidence type="ECO:0000256" key="3">
    <source>
        <dbReference type="ARBA" id="ARBA00011870"/>
    </source>
</evidence>
<dbReference type="Proteomes" id="UP000254304">
    <property type="component" value="Unassembled WGS sequence"/>
</dbReference>
<dbReference type="NCBIfam" id="NF007945">
    <property type="entry name" value="PRK10664.1"/>
    <property type="match status" value="1"/>
</dbReference>
<dbReference type="Pfam" id="PF00216">
    <property type="entry name" value="Bac_DNA_binding"/>
    <property type="match status" value="1"/>
</dbReference>
<comment type="subunit">
    <text evidence="3">Heterodimer of an alpha and a beta chain.</text>
</comment>
<dbReference type="InterPro" id="IPR000119">
    <property type="entry name" value="Hist_DNA-bd"/>
</dbReference>
<comment type="similarity">
    <text evidence="2 9">Belongs to the bacterial histone-like protein family.</text>
</comment>
<organism evidence="10 11">
    <name type="scientific">Ewingella americana</name>
    <dbReference type="NCBI Taxonomy" id="41202"/>
    <lineage>
        <taxon>Bacteria</taxon>
        <taxon>Pseudomonadati</taxon>
        <taxon>Pseudomonadota</taxon>
        <taxon>Gammaproteobacteria</taxon>
        <taxon>Enterobacterales</taxon>
        <taxon>Yersiniaceae</taxon>
        <taxon>Ewingella</taxon>
    </lineage>
</organism>
<dbReference type="GO" id="GO:1990178">
    <property type="term" value="C:HU-DNA complex"/>
    <property type="evidence" value="ECO:0007669"/>
    <property type="project" value="UniProtKB-ARBA"/>
</dbReference>
<dbReference type="GO" id="GO:0003677">
    <property type="term" value="F:DNA binding"/>
    <property type="evidence" value="ECO:0007669"/>
    <property type="project" value="UniProtKB-KW"/>
</dbReference>
<evidence type="ECO:0000256" key="4">
    <source>
        <dbReference type="ARBA" id="ARBA00023067"/>
    </source>
</evidence>
<dbReference type="PROSITE" id="PS00045">
    <property type="entry name" value="HISTONE_LIKE"/>
    <property type="match status" value="1"/>
</dbReference>
<dbReference type="CDD" id="cd13831">
    <property type="entry name" value="HU"/>
    <property type="match status" value="1"/>
</dbReference>
<dbReference type="PANTHER" id="PTHR33175:SF3">
    <property type="entry name" value="DNA-BINDING PROTEIN HU-BETA"/>
    <property type="match status" value="1"/>
</dbReference>
<evidence type="ECO:0000256" key="8">
    <source>
        <dbReference type="ARBA" id="ARBA00041875"/>
    </source>
</evidence>
<evidence type="ECO:0000256" key="7">
    <source>
        <dbReference type="ARBA" id="ARBA00041399"/>
    </source>
</evidence>
<evidence type="ECO:0000256" key="6">
    <source>
        <dbReference type="ARBA" id="ARBA00040491"/>
    </source>
</evidence>
<comment type="function">
    <text evidence="1">Histone-like DNA-binding protein which is capable of wrapping DNA to stabilize it, and thus to prevent its denaturation under extreme environmental conditions.</text>
</comment>
<dbReference type="GO" id="GO:0006270">
    <property type="term" value="P:DNA replication initiation"/>
    <property type="evidence" value="ECO:0007669"/>
    <property type="project" value="UniProtKB-ARBA"/>
</dbReference>
<accession>A0A377NBT3</accession>
<gene>
    <name evidence="10" type="primary">hupB</name>
    <name evidence="10" type="ORF">NCTC12157_01115</name>
</gene>
<evidence type="ECO:0000256" key="1">
    <source>
        <dbReference type="ARBA" id="ARBA00003819"/>
    </source>
</evidence>
<reference evidence="10 11" key="1">
    <citation type="submission" date="2018-06" db="EMBL/GenBank/DDBJ databases">
        <authorList>
            <consortium name="Pathogen Informatics"/>
            <person name="Doyle S."/>
        </authorList>
    </citation>
    <scope>NUCLEOTIDE SEQUENCE [LARGE SCALE GENOMIC DNA]</scope>
    <source>
        <strain evidence="10 11">NCTC12157</strain>
    </source>
</reference>
<proteinExistence type="inferred from homology"/>